<sequence length="289" mass="29163">MTTWGGTGWAGLPAGRPLVMGILNATPDSFSDGGERLDPGAAIAAGMRMAEEGADILDIGGESTRPGAASVDPAEEMRRVLPVIRGLAAQGCPISIDTRNAATMRAALDAGAAIVNDVSALAHDPAAAAVVADAGCPVVLMHMRGTPATMEAHAQYDDVAADVTRELADRVAAARAAGIAEAAIALDPGIGFAKTATQNAALLAGLPRLAALGYPLLVGVSRKRVIGAFGHAIAPKDRLPGSLAAGLFAIARGARILRVHDVGATVQALRVWAALLDHLPAPLWAAAPG</sequence>
<organism evidence="14 15">
    <name type="scientific">Acidisphaera rubrifaciens HS-AP3</name>
    <dbReference type="NCBI Taxonomy" id="1231350"/>
    <lineage>
        <taxon>Bacteria</taxon>
        <taxon>Pseudomonadati</taxon>
        <taxon>Pseudomonadota</taxon>
        <taxon>Alphaproteobacteria</taxon>
        <taxon>Acetobacterales</taxon>
        <taxon>Acetobacteraceae</taxon>
        <taxon>Acidisphaera</taxon>
    </lineage>
</organism>
<dbReference type="EMBL" id="BANB01000383">
    <property type="protein sequence ID" value="GAN77579.1"/>
    <property type="molecule type" value="Genomic_DNA"/>
</dbReference>
<evidence type="ECO:0000313" key="14">
    <source>
        <dbReference type="EMBL" id="GAN77579.1"/>
    </source>
</evidence>
<comment type="catalytic activity">
    <reaction evidence="1">
        <text>(7,8-dihydropterin-6-yl)methyl diphosphate + 4-aminobenzoate = 7,8-dihydropteroate + diphosphate</text>
        <dbReference type="Rhea" id="RHEA:19949"/>
        <dbReference type="ChEBI" id="CHEBI:17836"/>
        <dbReference type="ChEBI" id="CHEBI:17839"/>
        <dbReference type="ChEBI" id="CHEBI:33019"/>
        <dbReference type="ChEBI" id="CHEBI:72950"/>
        <dbReference type="EC" id="2.5.1.15"/>
    </reaction>
</comment>
<dbReference type="UniPathway" id="UPA00077">
    <property type="reaction ID" value="UER00156"/>
</dbReference>
<evidence type="ECO:0000313" key="15">
    <source>
        <dbReference type="Proteomes" id="UP000032680"/>
    </source>
</evidence>
<dbReference type="InterPro" id="IPR006390">
    <property type="entry name" value="DHP_synth_dom"/>
</dbReference>
<comment type="similarity">
    <text evidence="4 12">Belongs to the DHPS family.</text>
</comment>
<dbReference type="GO" id="GO:0046872">
    <property type="term" value="F:metal ion binding"/>
    <property type="evidence" value="ECO:0007669"/>
    <property type="project" value="UniProtKB-KW"/>
</dbReference>
<evidence type="ECO:0000256" key="11">
    <source>
        <dbReference type="ARBA" id="ARBA00030193"/>
    </source>
</evidence>
<dbReference type="GO" id="GO:0046656">
    <property type="term" value="P:folic acid biosynthetic process"/>
    <property type="evidence" value="ECO:0007669"/>
    <property type="project" value="UniProtKB-KW"/>
</dbReference>
<dbReference type="PROSITE" id="PS00793">
    <property type="entry name" value="DHPS_2"/>
    <property type="match status" value="1"/>
</dbReference>
<dbReference type="EC" id="2.5.1.15" evidence="5 12"/>
<evidence type="ECO:0000256" key="1">
    <source>
        <dbReference type="ARBA" id="ARBA00000012"/>
    </source>
</evidence>
<evidence type="ECO:0000256" key="10">
    <source>
        <dbReference type="ARBA" id="ARBA00022909"/>
    </source>
</evidence>
<dbReference type="NCBIfam" id="TIGR01496">
    <property type="entry name" value="DHPS"/>
    <property type="match status" value="1"/>
</dbReference>
<dbReference type="PROSITE" id="PS50972">
    <property type="entry name" value="PTERIN_BINDING"/>
    <property type="match status" value="1"/>
</dbReference>
<dbReference type="FunFam" id="3.20.20.20:FF:000006">
    <property type="entry name" value="Dihydropteroate synthase"/>
    <property type="match status" value="1"/>
</dbReference>
<keyword evidence="7 12" id="KW-0808">Transferase</keyword>
<dbReference type="GO" id="GO:0004156">
    <property type="term" value="F:dihydropteroate synthase activity"/>
    <property type="evidence" value="ECO:0007669"/>
    <property type="project" value="UniProtKB-EC"/>
</dbReference>
<evidence type="ECO:0000256" key="3">
    <source>
        <dbReference type="ARBA" id="ARBA00004763"/>
    </source>
</evidence>
<comment type="function">
    <text evidence="12">Catalyzes the condensation of para-aminobenzoate (pABA) with 6-hydroxymethyl-7,8-dihydropterin diphosphate (DHPt-PP) to form 7,8-dihydropteroate (H2Pte), the immediate precursor of folate derivatives.</text>
</comment>
<evidence type="ECO:0000256" key="5">
    <source>
        <dbReference type="ARBA" id="ARBA00012458"/>
    </source>
</evidence>
<gene>
    <name evidence="14" type="ORF">Asru_0383_01</name>
</gene>
<dbReference type="AlphaFoldDB" id="A0A0D6P9N6"/>
<name>A0A0D6P9N6_9PROT</name>
<evidence type="ECO:0000256" key="6">
    <source>
        <dbReference type="ARBA" id="ARBA00016919"/>
    </source>
</evidence>
<dbReference type="InterPro" id="IPR045031">
    <property type="entry name" value="DHP_synth-like"/>
</dbReference>
<dbReference type="SUPFAM" id="SSF51717">
    <property type="entry name" value="Dihydropteroate synthetase-like"/>
    <property type="match status" value="1"/>
</dbReference>
<dbReference type="PANTHER" id="PTHR20941">
    <property type="entry name" value="FOLATE SYNTHESIS PROTEINS"/>
    <property type="match status" value="1"/>
</dbReference>
<evidence type="ECO:0000256" key="4">
    <source>
        <dbReference type="ARBA" id="ARBA00009503"/>
    </source>
</evidence>
<evidence type="ECO:0000256" key="7">
    <source>
        <dbReference type="ARBA" id="ARBA00022679"/>
    </source>
</evidence>
<protein>
    <recommendedName>
        <fullName evidence="6 12">Dihydropteroate synthase</fullName>
        <shortName evidence="12">DHPS</shortName>
        <ecNumber evidence="5 12">2.5.1.15</ecNumber>
    </recommendedName>
    <alternativeName>
        <fullName evidence="11 12">Dihydropteroate pyrophosphorylase</fullName>
    </alternativeName>
</protein>
<keyword evidence="15" id="KW-1185">Reference proteome</keyword>
<dbReference type="RefSeq" id="WP_241771171.1">
    <property type="nucleotide sequence ID" value="NZ_BANB01000383.1"/>
</dbReference>
<dbReference type="InterPro" id="IPR011005">
    <property type="entry name" value="Dihydropteroate_synth-like_sf"/>
</dbReference>
<dbReference type="PROSITE" id="PS00792">
    <property type="entry name" value="DHPS_1"/>
    <property type="match status" value="1"/>
</dbReference>
<comment type="cofactor">
    <cofactor evidence="2 12">
        <name>Mg(2+)</name>
        <dbReference type="ChEBI" id="CHEBI:18420"/>
    </cofactor>
</comment>
<comment type="caution">
    <text evidence="14">The sequence shown here is derived from an EMBL/GenBank/DDBJ whole genome shotgun (WGS) entry which is preliminary data.</text>
</comment>
<keyword evidence="10 12" id="KW-0289">Folate biosynthesis</keyword>
<dbReference type="InterPro" id="IPR000489">
    <property type="entry name" value="Pterin-binding_dom"/>
</dbReference>
<feature type="domain" description="Pterin-binding" evidence="13">
    <location>
        <begin position="17"/>
        <end position="270"/>
    </location>
</feature>
<dbReference type="GO" id="GO:0005829">
    <property type="term" value="C:cytosol"/>
    <property type="evidence" value="ECO:0007669"/>
    <property type="project" value="TreeGrafter"/>
</dbReference>
<proteinExistence type="inferred from homology"/>
<comment type="pathway">
    <text evidence="3 12">Cofactor biosynthesis; tetrahydrofolate biosynthesis; 7,8-dihydrofolate from 2-amino-4-hydroxy-6-hydroxymethyl-7,8-dihydropteridine diphosphate and 4-aminobenzoate: step 1/2.</text>
</comment>
<evidence type="ECO:0000256" key="8">
    <source>
        <dbReference type="ARBA" id="ARBA00022723"/>
    </source>
</evidence>
<dbReference type="Pfam" id="PF00809">
    <property type="entry name" value="Pterin_bind"/>
    <property type="match status" value="1"/>
</dbReference>
<evidence type="ECO:0000256" key="2">
    <source>
        <dbReference type="ARBA" id="ARBA00001946"/>
    </source>
</evidence>
<dbReference type="GO" id="GO:0046654">
    <property type="term" value="P:tetrahydrofolate biosynthetic process"/>
    <property type="evidence" value="ECO:0007669"/>
    <property type="project" value="UniProtKB-UniPathway"/>
</dbReference>
<keyword evidence="8 12" id="KW-0479">Metal-binding</keyword>
<dbReference type="Proteomes" id="UP000032680">
    <property type="component" value="Unassembled WGS sequence"/>
</dbReference>
<dbReference type="CDD" id="cd00739">
    <property type="entry name" value="DHPS"/>
    <property type="match status" value="1"/>
</dbReference>
<evidence type="ECO:0000256" key="12">
    <source>
        <dbReference type="RuleBase" id="RU361205"/>
    </source>
</evidence>
<evidence type="ECO:0000259" key="13">
    <source>
        <dbReference type="PROSITE" id="PS50972"/>
    </source>
</evidence>
<accession>A0A0D6P9N6</accession>
<keyword evidence="9 12" id="KW-0460">Magnesium</keyword>
<dbReference type="PANTHER" id="PTHR20941:SF1">
    <property type="entry name" value="FOLIC ACID SYNTHESIS PROTEIN FOL1"/>
    <property type="match status" value="1"/>
</dbReference>
<reference evidence="14 15" key="1">
    <citation type="submission" date="2012-11" db="EMBL/GenBank/DDBJ databases">
        <title>Whole genome sequence of Acidisphaera rubrifaciens HS-AP3.</title>
        <authorList>
            <person name="Azuma Y."/>
            <person name="Higashiura N."/>
            <person name="Hirakawa H."/>
            <person name="Matsushita K."/>
        </authorList>
    </citation>
    <scope>NUCLEOTIDE SEQUENCE [LARGE SCALE GENOMIC DNA]</scope>
    <source>
        <strain evidence="14 15">HS-AP3</strain>
    </source>
</reference>
<dbReference type="Gene3D" id="3.20.20.20">
    <property type="entry name" value="Dihydropteroate synthase-like"/>
    <property type="match status" value="1"/>
</dbReference>
<evidence type="ECO:0000256" key="9">
    <source>
        <dbReference type="ARBA" id="ARBA00022842"/>
    </source>
</evidence>